<reference evidence="4" key="1">
    <citation type="submission" date="2014-01" db="EMBL/GenBank/DDBJ databases">
        <title>The Genome Sequence of Anopheles farauti FAR1 (V2).</title>
        <authorList>
            <consortium name="The Broad Institute Genomics Platform"/>
            <person name="Neafsey D.E."/>
            <person name="Besansky N."/>
            <person name="Howell P."/>
            <person name="Walton C."/>
            <person name="Young S.K."/>
            <person name="Zeng Q."/>
            <person name="Gargeya S."/>
            <person name="Fitzgerald M."/>
            <person name="Haas B."/>
            <person name="Abouelleil A."/>
            <person name="Allen A.W."/>
            <person name="Alvarado L."/>
            <person name="Arachchi H.M."/>
            <person name="Berlin A.M."/>
            <person name="Chapman S.B."/>
            <person name="Gainer-Dewar J."/>
            <person name="Goldberg J."/>
            <person name="Griggs A."/>
            <person name="Gujja S."/>
            <person name="Hansen M."/>
            <person name="Howarth C."/>
            <person name="Imamovic A."/>
            <person name="Ireland A."/>
            <person name="Larimer J."/>
            <person name="McCowan C."/>
            <person name="Murphy C."/>
            <person name="Pearson M."/>
            <person name="Poon T.W."/>
            <person name="Priest M."/>
            <person name="Roberts A."/>
            <person name="Saif S."/>
            <person name="Shea T."/>
            <person name="Sisk P."/>
            <person name="Sykes S."/>
            <person name="Wortman J."/>
            <person name="Nusbaum C."/>
            <person name="Birren B."/>
        </authorList>
    </citation>
    <scope>NUCLEOTIDE SEQUENCE [LARGE SCALE GENOMIC DNA]</scope>
    <source>
        <strain evidence="4">FAR1</strain>
    </source>
</reference>
<proteinExistence type="predicted"/>
<keyword evidence="4" id="KW-1185">Reference proteome</keyword>
<dbReference type="EnsemblMetazoa" id="AFAF006306-RA">
    <property type="protein sequence ID" value="AFAF006306-PA"/>
    <property type="gene ID" value="AFAF006306"/>
</dbReference>
<dbReference type="InterPro" id="IPR000048">
    <property type="entry name" value="IQ_motif_EF-hand-BS"/>
</dbReference>
<dbReference type="Gene3D" id="1.20.5.190">
    <property type="match status" value="2"/>
</dbReference>
<dbReference type="CDD" id="cd12100">
    <property type="entry name" value="DD_CABYR_SP17"/>
    <property type="match status" value="1"/>
</dbReference>
<dbReference type="GO" id="GO:0005516">
    <property type="term" value="F:calmodulin binding"/>
    <property type="evidence" value="ECO:0007669"/>
    <property type="project" value="TreeGrafter"/>
</dbReference>
<organism evidence="3 4">
    <name type="scientific">Anopheles farauti</name>
    <dbReference type="NCBI Taxonomy" id="69004"/>
    <lineage>
        <taxon>Eukaryota</taxon>
        <taxon>Metazoa</taxon>
        <taxon>Ecdysozoa</taxon>
        <taxon>Arthropoda</taxon>
        <taxon>Hexapoda</taxon>
        <taxon>Insecta</taxon>
        <taxon>Pterygota</taxon>
        <taxon>Neoptera</taxon>
        <taxon>Endopterygota</taxon>
        <taxon>Diptera</taxon>
        <taxon>Nematocera</taxon>
        <taxon>Culicoidea</taxon>
        <taxon>Culicidae</taxon>
        <taxon>Anophelinae</taxon>
        <taxon>Anopheles</taxon>
    </lineage>
</organism>
<dbReference type="InterPro" id="IPR047579">
    <property type="entry name" value="DD_CABYR_SP17"/>
</dbReference>
<dbReference type="SMART" id="SM00394">
    <property type="entry name" value="RIIa"/>
    <property type="match status" value="1"/>
</dbReference>
<dbReference type="EMBL" id="AXCN02000007">
    <property type="status" value="NOT_ANNOTATED_CDS"/>
    <property type="molecule type" value="Genomic_DNA"/>
</dbReference>
<dbReference type="AlphaFoldDB" id="A0A182QAH4"/>
<evidence type="ECO:0000256" key="1">
    <source>
        <dbReference type="SAM" id="MobiDB-lite"/>
    </source>
</evidence>
<evidence type="ECO:0000259" key="2">
    <source>
        <dbReference type="SMART" id="SM00394"/>
    </source>
</evidence>
<dbReference type="PANTHER" id="PTHR10699">
    <property type="entry name" value="NEUROMODULIN"/>
    <property type="match status" value="1"/>
</dbReference>
<protein>
    <recommendedName>
        <fullName evidence="2">RIIa domain-containing protein</fullName>
    </recommendedName>
</protein>
<dbReference type="VEuPathDB" id="VectorBase:AFAF006306"/>
<dbReference type="Gene3D" id="1.20.890.10">
    <property type="entry name" value="cAMP-dependent protein kinase regulatory subunit, dimerization-anchoring domain"/>
    <property type="match status" value="1"/>
</dbReference>
<dbReference type="SUPFAM" id="SSF47391">
    <property type="entry name" value="Dimerization-anchoring domain of cAMP-dependent PK regulatory subunit"/>
    <property type="match status" value="1"/>
</dbReference>
<dbReference type="PANTHER" id="PTHR10699:SF11">
    <property type="entry name" value="IGLOO, ISOFORM A"/>
    <property type="match status" value="1"/>
</dbReference>
<reference evidence="3" key="2">
    <citation type="submission" date="2020-05" db="UniProtKB">
        <authorList>
            <consortium name="EnsemblMetazoa"/>
        </authorList>
    </citation>
    <scope>IDENTIFICATION</scope>
    <source>
        <strain evidence="3">FAR1</strain>
    </source>
</reference>
<dbReference type="InterPro" id="IPR003117">
    <property type="entry name" value="cAMP_dep_PK_reg_su_I/II_a/b"/>
</dbReference>
<evidence type="ECO:0000313" key="4">
    <source>
        <dbReference type="Proteomes" id="UP000075886"/>
    </source>
</evidence>
<dbReference type="CDD" id="cd23767">
    <property type="entry name" value="IQCD"/>
    <property type="match status" value="1"/>
</dbReference>
<dbReference type="STRING" id="69004.A0A182QAH4"/>
<dbReference type="PROSITE" id="PS50096">
    <property type="entry name" value="IQ"/>
    <property type="match status" value="3"/>
</dbReference>
<dbReference type="Pfam" id="PF00612">
    <property type="entry name" value="IQ"/>
    <property type="match status" value="3"/>
</dbReference>
<accession>A0A182QAH4</accession>
<dbReference type="SMART" id="SM00015">
    <property type="entry name" value="IQ"/>
    <property type="match status" value="4"/>
</dbReference>
<sequence>MNYLLHRHRSPGALVNILQPLEELMQEMSREVLRAQPPDVIRFLADYLEEKLAHRENRRVAEKVVDNVLDVSLDIMAMLETVGIDAVRAEHAVKCIRDAFQRHFETKTDDERLRETFRERTVLERLVKECHFNEQEARKASNIIEQAYRTYYFRNAYKEPHAAGKDKDWRQAAKHTLSLYAQTGPTKAEMEAAAQRIQAAYRAYYTRKRQELDRKATIIQRAVRSHQNRQKTTRAATRVSSVILARESLLDGANLTDTYSPSEELRSLIDRAINTDLYQNDARHIPRSVRSDISEEVMARLESSLVSPCDRKDTPEMDEEQAAFLLQSTARGHLARRRAQERNQQQREHEMATLLQSHARGYLVRKQLTRNQPDNAGEPSERPDRS</sequence>
<name>A0A182QAH4_9DIPT</name>
<feature type="region of interest" description="Disordered" evidence="1">
    <location>
        <begin position="364"/>
        <end position="386"/>
    </location>
</feature>
<evidence type="ECO:0000313" key="3">
    <source>
        <dbReference type="EnsemblMetazoa" id="AFAF006306-PA"/>
    </source>
</evidence>
<dbReference type="Pfam" id="PF02197">
    <property type="entry name" value="RIIa"/>
    <property type="match status" value="1"/>
</dbReference>
<dbReference type="Proteomes" id="UP000075886">
    <property type="component" value="Unassembled WGS sequence"/>
</dbReference>
<feature type="domain" description="RIIa" evidence="2">
    <location>
        <begin position="19"/>
        <end position="56"/>
    </location>
</feature>